<dbReference type="OrthoDB" id="74360at2759"/>
<evidence type="ECO:0000256" key="1">
    <source>
        <dbReference type="ARBA" id="ARBA00010139"/>
    </source>
</evidence>
<name>A0A2S6C036_9PEZI</name>
<reference evidence="4" key="1">
    <citation type="journal article" date="2017" name="bioRxiv">
        <title>Conservation of a gene cluster reveals novel cercosporin biosynthetic mechanisms and extends production to the genus Colletotrichum.</title>
        <authorList>
            <person name="de Jonge R."/>
            <person name="Ebert M.K."/>
            <person name="Huitt-Roehl C.R."/>
            <person name="Pal P."/>
            <person name="Suttle J.C."/>
            <person name="Spanner R.E."/>
            <person name="Neubauer J.D."/>
            <person name="Jurick W.M.II."/>
            <person name="Stott K.A."/>
            <person name="Secor G.A."/>
            <person name="Thomma B.P.H.J."/>
            <person name="Van de Peer Y."/>
            <person name="Townsend C.A."/>
            <person name="Bolton M.D."/>
        </authorList>
    </citation>
    <scope>NUCLEOTIDE SEQUENCE [LARGE SCALE GENOMIC DNA]</scope>
    <source>
        <strain evidence="4">CBS538.71</strain>
    </source>
</reference>
<accession>A0A2S6C036</accession>
<proteinExistence type="inferred from homology"/>
<keyword evidence="4" id="KW-1185">Reference proteome</keyword>
<organism evidence="3 4">
    <name type="scientific">Cercospora berteroae</name>
    <dbReference type="NCBI Taxonomy" id="357750"/>
    <lineage>
        <taxon>Eukaryota</taxon>
        <taxon>Fungi</taxon>
        <taxon>Dikarya</taxon>
        <taxon>Ascomycota</taxon>
        <taxon>Pezizomycotina</taxon>
        <taxon>Dothideomycetes</taxon>
        <taxon>Dothideomycetidae</taxon>
        <taxon>Mycosphaerellales</taxon>
        <taxon>Mycosphaerellaceae</taxon>
        <taxon>Cercospora</taxon>
    </lineage>
</organism>
<dbReference type="InterPro" id="IPR036188">
    <property type="entry name" value="FAD/NAD-bd_sf"/>
</dbReference>
<dbReference type="Pfam" id="PF13450">
    <property type="entry name" value="NAD_binding_8"/>
    <property type="match status" value="1"/>
</dbReference>
<dbReference type="SUPFAM" id="SSF51905">
    <property type="entry name" value="FAD/NAD(P)-binding domain"/>
    <property type="match status" value="1"/>
</dbReference>
<dbReference type="InterPro" id="IPR051209">
    <property type="entry name" value="FAD-bind_Monooxygenase_sf"/>
</dbReference>
<dbReference type="Proteomes" id="UP000237631">
    <property type="component" value="Unassembled WGS sequence"/>
</dbReference>
<evidence type="ECO:0000313" key="4">
    <source>
        <dbReference type="Proteomes" id="UP000237631"/>
    </source>
</evidence>
<dbReference type="PANTHER" id="PTHR42877:SF12">
    <property type="entry name" value="MONOOXYGENASE"/>
    <property type="match status" value="1"/>
</dbReference>
<sequence>MPAAKVTQSSGGPGPIPSSDAPHANTWYNQRDFDGYRVSEQPLYMKRPIRIICTGAGASGLQVAFKAKHGLENYELQMYEKNHDVGGTWLENRYPGCTCDVPSHSYQFPWARNPNWSAYYSSSAEIWQYFRDVAVKYDLEQYIKFNTKVTRAEWNESSGQWKDQEIDLNGKTVAVIGGGSSAVQIIPSSPVWITPGFGAKYAAPDGGNFEYSEEQKRRFRENPDEALQYTRDVENELNKRYDLMHVNSDDQKISSQLVAKLMDHRLGDNKELSSHIIPSFPLGCRRMAPGAGYLESLSKENVQATTKSVVRLTQHGVVDESGNEYEADCVICVTGFDTSFSPHFEVIGRNGANLREQFGDFPVGYLGITVENSPNLFLISGPSAPSAHGSALPIGEWFTRYSLMMINKYQRDDMHSFEPSAAAIKDFYNHTHELMKRLVWSAPCRSWFKNGKTHGPVTAIWPGSRLHFFEVMKEVRWEDYNVRWRTENRSQLMGNGYTQVELSPDGDTTWYFDDAFVNLGLPNGDTMLRQ</sequence>
<dbReference type="Gene3D" id="3.50.50.60">
    <property type="entry name" value="FAD/NAD(P)-binding domain"/>
    <property type="match status" value="2"/>
</dbReference>
<gene>
    <name evidence="3" type="ORF">CBER1_11653</name>
</gene>
<dbReference type="PANTHER" id="PTHR42877">
    <property type="entry name" value="L-ORNITHINE N(5)-MONOOXYGENASE-RELATED"/>
    <property type="match status" value="1"/>
</dbReference>
<evidence type="ECO:0000313" key="3">
    <source>
        <dbReference type="EMBL" id="PPJ53093.1"/>
    </source>
</evidence>
<protein>
    <recommendedName>
        <fullName evidence="5">FAD/NAD(P)-binding domain-containing protein</fullName>
    </recommendedName>
</protein>
<dbReference type="EMBL" id="PNEN01001605">
    <property type="protein sequence ID" value="PPJ53093.1"/>
    <property type="molecule type" value="Genomic_DNA"/>
</dbReference>
<dbReference type="AlphaFoldDB" id="A0A2S6C036"/>
<comment type="caution">
    <text evidence="3">The sequence shown here is derived from an EMBL/GenBank/DDBJ whole genome shotgun (WGS) entry which is preliminary data.</text>
</comment>
<feature type="region of interest" description="Disordered" evidence="2">
    <location>
        <begin position="1"/>
        <end position="24"/>
    </location>
</feature>
<evidence type="ECO:0000256" key="2">
    <source>
        <dbReference type="SAM" id="MobiDB-lite"/>
    </source>
</evidence>
<comment type="similarity">
    <text evidence="1">Belongs to the FAD-binding monooxygenase family.</text>
</comment>
<evidence type="ECO:0008006" key="5">
    <source>
        <dbReference type="Google" id="ProtNLM"/>
    </source>
</evidence>